<keyword evidence="1" id="KW-0175">Coiled coil</keyword>
<dbReference type="Pfam" id="PF05600">
    <property type="entry name" value="CDK5RAP3"/>
    <property type="match status" value="1"/>
</dbReference>
<dbReference type="VEuPathDB" id="ToxoDB:CSUI_007868"/>
<organism evidence="2 3">
    <name type="scientific">Cystoisospora suis</name>
    <dbReference type="NCBI Taxonomy" id="483139"/>
    <lineage>
        <taxon>Eukaryota</taxon>
        <taxon>Sar</taxon>
        <taxon>Alveolata</taxon>
        <taxon>Apicomplexa</taxon>
        <taxon>Conoidasida</taxon>
        <taxon>Coccidia</taxon>
        <taxon>Eucoccidiorida</taxon>
        <taxon>Eimeriorina</taxon>
        <taxon>Sarcocystidae</taxon>
        <taxon>Cystoisospora</taxon>
    </lineage>
</organism>
<name>A0A2C6KPK8_9APIC</name>
<dbReference type="AlphaFoldDB" id="A0A2C6KPK8"/>
<evidence type="ECO:0000313" key="2">
    <source>
        <dbReference type="EMBL" id="PHJ18306.1"/>
    </source>
</evidence>
<gene>
    <name evidence="2" type="ORF">CSUI_007868</name>
</gene>
<dbReference type="GeneID" id="94431222"/>
<dbReference type="Proteomes" id="UP000221165">
    <property type="component" value="Unassembled WGS sequence"/>
</dbReference>
<dbReference type="InterPro" id="IPR008491">
    <property type="entry name" value="CDK5RAP3"/>
</dbReference>
<proteinExistence type="predicted"/>
<protein>
    <submittedName>
        <fullName evidence="2">Cdk5 regulatory subunit-associated protein 3</fullName>
    </submittedName>
</protein>
<dbReference type="RefSeq" id="XP_067920014.1">
    <property type="nucleotide sequence ID" value="XM_068068011.1"/>
</dbReference>
<keyword evidence="3" id="KW-1185">Reference proteome</keyword>
<dbReference type="EMBL" id="MIGC01004229">
    <property type="protein sequence ID" value="PHJ18306.1"/>
    <property type="molecule type" value="Genomic_DNA"/>
</dbReference>
<evidence type="ECO:0000256" key="1">
    <source>
        <dbReference type="SAM" id="Coils"/>
    </source>
</evidence>
<reference evidence="2 3" key="1">
    <citation type="journal article" date="2017" name="Int. J. Parasitol.">
        <title>The genome of the protozoan parasite Cystoisospora suis and a reverse vaccinology approach to identify vaccine candidates.</title>
        <authorList>
            <person name="Palmieri N."/>
            <person name="Shrestha A."/>
            <person name="Ruttkowski B."/>
            <person name="Beck T."/>
            <person name="Vogl C."/>
            <person name="Tomley F."/>
            <person name="Blake D.P."/>
            <person name="Joachim A."/>
        </authorList>
    </citation>
    <scope>NUCLEOTIDE SEQUENCE [LARGE SCALE GENOMIC DNA]</scope>
    <source>
        <strain evidence="2 3">Wien I</strain>
    </source>
</reference>
<accession>A0A2C6KPK8</accession>
<sequence length="187" mass="21069">MIKSVVAHDEDRVPGRRTLCAGVCTLELPGVYTPQTHLSFPFQKGENRTEINLWMFFAVFSHSLLLSFSSSCGQLEEWLDVCLKLEELLGGRETVDLLQLKNSEKQMSRLSAQISEARSHALKPLATSVQLDRRRVELQDELKEDQKQLLLLKREARELRKAIEDALSGVVKGVKTSLVGIQPDKLA</sequence>
<feature type="coiled-coil region" evidence="1">
    <location>
        <begin position="100"/>
        <end position="162"/>
    </location>
</feature>
<comment type="caution">
    <text evidence="2">The sequence shown here is derived from an EMBL/GenBank/DDBJ whole genome shotgun (WGS) entry which is preliminary data.</text>
</comment>
<evidence type="ECO:0000313" key="3">
    <source>
        <dbReference type="Proteomes" id="UP000221165"/>
    </source>
</evidence>